<keyword evidence="1" id="KW-0805">Transcription regulation</keyword>
<dbReference type="InterPro" id="IPR001647">
    <property type="entry name" value="HTH_TetR"/>
</dbReference>
<name>A0A2S9QAE6_9HYPH</name>
<gene>
    <name evidence="7" type="ORF">C5L14_19020</name>
</gene>
<dbReference type="PROSITE" id="PS50977">
    <property type="entry name" value="HTH_TETR_2"/>
    <property type="match status" value="1"/>
</dbReference>
<dbReference type="InterPro" id="IPR036271">
    <property type="entry name" value="Tet_transcr_reg_TetR-rel_C_sf"/>
</dbReference>
<dbReference type="PANTHER" id="PTHR30055">
    <property type="entry name" value="HTH-TYPE TRANSCRIPTIONAL REGULATOR RUTR"/>
    <property type="match status" value="1"/>
</dbReference>
<dbReference type="PROSITE" id="PS01081">
    <property type="entry name" value="HTH_TETR_1"/>
    <property type="match status" value="1"/>
</dbReference>
<dbReference type="AlphaFoldDB" id="A0A2S9QAE6"/>
<keyword evidence="2 4" id="KW-0238">DNA-binding</keyword>
<keyword evidence="3" id="KW-0804">Transcription</keyword>
<evidence type="ECO:0000256" key="1">
    <source>
        <dbReference type="ARBA" id="ARBA00023015"/>
    </source>
</evidence>
<feature type="compositionally biased region" description="Basic residues" evidence="5">
    <location>
        <begin position="209"/>
        <end position="220"/>
    </location>
</feature>
<evidence type="ECO:0000256" key="5">
    <source>
        <dbReference type="SAM" id="MobiDB-lite"/>
    </source>
</evidence>
<dbReference type="GO" id="GO:0003700">
    <property type="term" value="F:DNA-binding transcription factor activity"/>
    <property type="evidence" value="ECO:0007669"/>
    <property type="project" value="TreeGrafter"/>
</dbReference>
<dbReference type="SUPFAM" id="SSF48498">
    <property type="entry name" value="Tetracyclin repressor-like, C-terminal domain"/>
    <property type="match status" value="1"/>
</dbReference>
<feature type="region of interest" description="Disordered" evidence="5">
    <location>
        <begin position="199"/>
        <end position="220"/>
    </location>
</feature>
<evidence type="ECO:0000313" key="7">
    <source>
        <dbReference type="EMBL" id="PRH86323.1"/>
    </source>
</evidence>
<dbReference type="SUPFAM" id="SSF46689">
    <property type="entry name" value="Homeodomain-like"/>
    <property type="match status" value="1"/>
</dbReference>
<dbReference type="InterPro" id="IPR050109">
    <property type="entry name" value="HTH-type_TetR-like_transc_reg"/>
</dbReference>
<dbReference type="Gene3D" id="1.10.10.60">
    <property type="entry name" value="Homeodomain-like"/>
    <property type="match status" value="1"/>
</dbReference>
<dbReference type="Pfam" id="PF00440">
    <property type="entry name" value="TetR_N"/>
    <property type="match status" value="1"/>
</dbReference>
<dbReference type="OrthoDB" id="7584337at2"/>
<feature type="DNA-binding region" description="H-T-H motif" evidence="4">
    <location>
        <begin position="40"/>
        <end position="59"/>
    </location>
</feature>
<dbReference type="PRINTS" id="PR00455">
    <property type="entry name" value="HTHTETR"/>
</dbReference>
<dbReference type="FunFam" id="1.10.10.60:FF:000141">
    <property type="entry name" value="TetR family transcriptional regulator"/>
    <property type="match status" value="1"/>
</dbReference>
<dbReference type="InterPro" id="IPR009057">
    <property type="entry name" value="Homeodomain-like_sf"/>
</dbReference>
<comment type="caution">
    <text evidence="7">The sequence shown here is derived from an EMBL/GenBank/DDBJ whole genome shotgun (WGS) entry which is preliminary data.</text>
</comment>
<evidence type="ECO:0000256" key="3">
    <source>
        <dbReference type="ARBA" id="ARBA00023163"/>
    </source>
</evidence>
<dbReference type="Proteomes" id="UP000237682">
    <property type="component" value="Unassembled WGS sequence"/>
</dbReference>
<reference evidence="7 8" key="1">
    <citation type="submission" date="2018-02" db="EMBL/GenBank/DDBJ databases">
        <title>Whole genome sequencing of endophytic bacterium.</title>
        <authorList>
            <person name="Eedara R."/>
            <person name="Podile A.R."/>
        </authorList>
    </citation>
    <scope>NUCLEOTIDE SEQUENCE [LARGE SCALE GENOMIC DNA]</scope>
    <source>
        <strain evidence="7 8">RP1T</strain>
    </source>
</reference>
<dbReference type="EMBL" id="PUEJ01000006">
    <property type="protein sequence ID" value="PRH86323.1"/>
    <property type="molecule type" value="Genomic_DNA"/>
</dbReference>
<evidence type="ECO:0000256" key="4">
    <source>
        <dbReference type="PROSITE-ProRule" id="PRU00335"/>
    </source>
</evidence>
<proteinExistence type="predicted"/>
<dbReference type="InterPro" id="IPR041490">
    <property type="entry name" value="KstR2_TetR_C"/>
</dbReference>
<organism evidence="7 8">
    <name type="scientific">Labrys okinawensis</name>
    <dbReference type="NCBI Taxonomy" id="346911"/>
    <lineage>
        <taxon>Bacteria</taxon>
        <taxon>Pseudomonadati</taxon>
        <taxon>Pseudomonadota</taxon>
        <taxon>Alphaproteobacteria</taxon>
        <taxon>Hyphomicrobiales</taxon>
        <taxon>Xanthobacteraceae</taxon>
        <taxon>Labrys</taxon>
    </lineage>
</organism>
<feature type="domain" description="HTH tetR-type" evidence="6">
    <location>
        <begin position="17"/>
        <end position="77"/>
    </location>
</feature>
<keyword evidence="8" id="KW-1185">Reference proteome</keyword>
<dbReference type="GO" id="GO:0000976">
    <property type="term" value="F:transcription cis-regulatory region binding"/>
    <property type="evidence" value="ECO:0007669"/>
    <property type="project" value="TreeGrafter"/>
</dbReference>
<evidence type="ECO:0000259" key="6">
    <source>
        <dbReference type="PROSITE" id="PS50977"/>
    </source>
</evidence>
<dbReference type="RefSeq" id="WP_105863617.1">
    <property type="nucleotide sequence ID" value="NZ_PUEJ01000006.1"/>
</dbReference>
<protein>
    <recommendedName>
        <fullName evidence="6">HTH tetR-type domain-containing protein</fullName>
    </recommendedName>
</protein>
<evidence type="ECO:0000313" key="8">
    <source>
        <dbReference type="Proteomes" id="UP000237682"/>
    </source>
</evidence>
<accession>A0A2S9QAE6</accession>
<dbReference type="Pfam" id="PF17932">
    <property type="entry name" value="TetR_C_24"/>
    <property type="match status" value="1"/>
</dbReference>
<dbReference type="PANTHER" id="PTHR30055:SF234">
    <property type="entry name" value="HTH-TYPE TRANSCRIPTIONAL REGULATOR BETI"/>
    <property type="match status" value="1"/>
</dbReference>
<evidence type="ECO:0000256" key="2">
    <source>
        <dbReference type="ARBA" id="ARBA00023125"/>
    </source>
</evidence>
<sequence length="220" mass="24652">MEQRTDDKSTGEEHWRDVRRNNLLDAAGRIFARQGYDAASVDDIAFEAGIGKATVYRYFASKEALFEAVFAQTLDDLEVRLDTALLREGNFRERLTYLVAEIVPTVRTHLSTIRDLNEGENSKRRIFRRRRGAIAQRLITVIEEAQRRGEARIYDADMAARLLIGMAWTGVGADYLSDVEVTRDVVDMALNGIAQGRPAPEGVVTRLKPGQRGRGGRAPS</sequence>
<dbReference type="Gene3D" id="1.10.357.10">
    <property type="entry name" value="Tetracycline Repressor, domain 2"/>
    <property type="match status" value="1"/>
</dbReference>
<dbReference type="InterPro" id="IPR023772">
    <property type="entry name" value="DNA-bd_HTH_TetR-type_CS"/>
</dbReference>